<evidence type="ECO:0000313" key="2">
    <source>
        <dbReference type="EMBL" id="GAA0564221.1"/>
    </source>
</evidence>
<dbReference type="PANTHER" id="PTHR30437:SF4">
    <property type="entry name" value="TRANSCRIPTION ELONGATION FACTOR GREA"/>
    <property type="match status" value="1"/>
</dbReference>
<organism evidence="2 3">
    <name type="scientific">Rhizomicrobium electricum</name>
    <dbReference type="NCBI Taxonomy" id="480070"/>
    <lineage>
        <taxon>Bacteria</taxon>
        <taxon>Pseudomonadati</taxon>
        <taxon>Pseudomonadota</taxon>
        <taxon>Alphaproteobacteria</taxon>
        <taxon>Micropepsales</taxon>
        <taxon>Micropepsaceae</taxon>
        <taxon>Rhizomicrobium</taxon>
    </lineage>
</organism>
<name>A0ABP3PC59_9PROT</name>
<dbReference type="RefSeq" id="WP_166933851.1">
    <property type="nucleotide sequence ID" value="NZ_BAAADD010000003.1"/>
</dbReference>
<dbReference type="EMBL" id="BAAADD010000003">
    <property type="protein sequence ID" value="GAA0564221.1"/>
    <property type="molecule type" value="Genomic_DNA"/>
</dbReference>
<dbReference type="Pfam" id="PF01272">
    <property type="entry name" value="GreA_GreB"/>
    <property type="match status" value="1"/>
</dbReference>
<evidence type="ECO:0000313" key="3">
    <source>
        <dbReference type="Proteomes" id="UP001499951"/>
    </source>
</evidence>
<gene>
    <name evidence="2" type="ORF">GCM10008942_10720</name>
</gene>
<keyword evidence="3" id="KW-1185">Reference proteome</keyword>
<comment type="caution">
    <text evidence="2">The sequence shown here is derived from an EMBL/GenBank/DDBJ whole genome shotgun (WGS) entry which is preliminary data.</text>
</comment>
<sequence length="113" mass="12555">MKTITTLPPVSSRDADPRIVLRQPPGDHGIVNLGEAVLYHDQKTGRTRRVRIVLPQDVDPERGRISVYSPVGAALMGLHVGQSADWEDRHGNRRTLKVLSIEDNLEPVGYLNV</sequence>
<accession>A0ABP3PC59</accession>
<dbReference type="SUPFAM" id="SSF54534">
    <property type="entry name" value="FKBP-like"/>
    <property type="match status" value="1"/>
</dbReference>
<dbReference type="PANTHER" id="PTHR30437">
    <property type="entry name" value="TRANSCRIPTION ELONGATION FACTOR GREA"/>
    <property type="match status" value="1"/>
</dbReference>
<protein>
    <recommendedName>
        <fullName evidence="1">Transcription elongation factor GreA/GreB C-terminal domain-containing protein</fullName>
    </recommendedName>
</protein>
<dbReference type="Proteomes" id="UP001499951">
    <property type="component" value="Unassembled WGS sequence"/>
</dbReference>
<proteinExistence type="predicted"/>
<dbReference type="InterPro" id="IPR023459">
    <property type="entry name" value="Tscrpt_elong_fac_GreA/B_fam"/>
</dbReference>
<reference evidence="3" key="1">
    <citation type="journal article" date="2019" name="Int. J. Syst. Evol. Microbiol.">
        <title>The Global Catalogue of Microorganisms (GCM) 10K type strain sequencing project: providing services to taxonomists for standard genome sequencing and annotation.</title>
        <authorList>
            <consortium name="The Broad Institute Genomics Platform"/>
            <consortium name="The Broad Institute Genome Sequencing Center for Infectious Disease"/>
            <person name="Wu L."/>
            <person name="Ma J."/>
        </authorList>
    </citation>
    <scope>NUCLEOTIDE SEQUENCE [LARGE SCALE GENOMIC DNA]</scope>
    <source>
        <strain evidence="3">JCM 15089</strain>
    </source>
</reference>
<feature type="domain" description="Transcription elongation factor GreA/GreB C-terminal" evidence="1">
    <location>
        <begin position="28"/>
        <end position="102"/>
    </location>
</feature>
<dbReference type="Gene3D" id="3.10.50.30">
    <property type="entry name" value="Transcription elongation factor, GreA/GreB, C-terminal domain"/>
    <property type="match status" value="1"/>
</dbReference>
<dbReference type="InterPro" id="IPR001437">
    <property type="entry name" value="Tscrpt_elong_fac_GreA/B_C"/>
</dbReference>
<dbReference type="InterPro" id="IPR036953">
    <property type="entry name" value="GreA/GreB_C_sf"/>
</dbReference>
<evidence type="ECO:0000259" key="1">
    <source>
        <dbReference type="Pfam" id="PF01272"/>
    </source>
</evidence>